<evidence type="ECO:0000313" key="2">
    <source>
        <dbReference type="Proteomes" id="UP000028990"/>
    </source>
</evidence>
<gene>
    <name evidence="1" type="ORF">H920_10818</name>
</gene>
<dbReference type="EMBL" id="KN122859">
    <property type="protein sequence ID" value="KFO27803.1"/>
    <property type="molecule type" value="Genomic_DNA"/>
</dbReference>
<keyword evidence="2" id="KW-1185">Reference proteome</keyword>
<proteinExistence type="predicted"/>
<reference evidence="1 2" key="1">
    <citation type="submission" date="2013-11" db="EMBL/GenBank/DDBJ databases">
        <title>The Damaraland mole rat (Fukomys damarensis) genome and evolution of African mole rats.</title>
        <authorList>
            <person name="Gladyshev V.N."/>
            <person name="Fang X."/>
        </authorList>
    </citation>
    <scope>NUCLEOTIDE SEQUENCE [LARGE SCALE GENOMIC DNA]</scope>
    <source>
        <tissue evidence="1">Liver</tissue>
    </source>
</reference>
<dbReference type="Proteomes" id="UP000028990">
    <property type="component" value="Unassembled WGS sequence"/>
</dbReference>
<organism evidence="1 2">
    <name type="scientific">Fukomys damarensis</name>
    <name type="common">Damaraland mole rat</name>
    <name type="synonym">Cryptomys damarensis</name>
    <dbReference type="NCBI Taxonomy" id="885580"/>
    <lineage>
        <taxon>Eukaryota</taxon>
        <taxon>Metazoa</taxon>
        <taxon>Chordata</taxon>
        <taxon>Craniata</taxon>
        <taxon>Vertebrata</taxon>
        <taxon>Euteleostomi</taxon>
        <taxon>Mammalia</taxon>
        <taxon>Eutheria</taxon>
        <taxon>Euarchontoglires</taxon>
        <taxon>Glires</taxon>
        <taxon>Rodentia</taxon>
        <taxon>Hystricomorpha</taxon>
        <taxon>Bathyergidae</taxon>
        <taxon>Fukomys</taxon>
    </lineage>
</organism>
<protein>
    <submittedName>
        <fullName evidence="1">Uncharacterized protein</fullName>
    </submittedName>
</protein>
<evidence type="ECO:0000313" key="1">
    <source>
        <dbReference type="EMBL" id="KFO27803.1"/>
    </source>
</evidence>
<name>A0A091DBF2_FUKDA</name>
<accession>A0A091DBF2</accession>
<dbReference type="AlphaFoldDB" id="A0A091DBF2"/>
<sequence>MLYLVVGFPSTPGVHCLCECLRVDCECCCSFSAVMELGSQVFRRRGGRRGGREIAIVQGEVRGIQLLALKKEKEQEPEKESRNSQAAEKGSGVIALHELVLSFLSQRGSVSQGDHLFGLWIGLTVVTVGASNTEENRKL</sequence>